<protein>
    <submittedName>
        <fullName evidence="2">Uncharacterized protein</fullName>
    </submittedName>
</protein>
<dbReference type="KEGG" id="tad:TRIADDRAFT_54541"/>
<evidence type="ECO:0000313" key="3">
    <source>
        <dbReference type="Proteomes" id="UP000009022"/>
    </source>
</evidence>
<dbReference type="GeneID" id="6752238"/>
<feature type="compositionally biased region" description="Basic and acidic residues" evidence="1">
    <location>
        <begin position="210"/>
        <end position="219"/>
    </location>
</feature>
<sequence length="263" mass="30129">MDYYAVEEDLVVNLLRIDYAVELGRCDTATNKCRHGLLRCRRRPSSESSSNRLCCRTRKRDDNEFDILAKKRKEDQPEGSPVNHLQIDAEDQLDKLNNQINQALENFLEDNASRSNLTALNVKSIIRNVIADERVVKYVQQATADNGSNATKPLSECPKLTRSKLKEYLRRSSSPEILKQYPAAVMLAKEIDILKPMIDFNEWPDSSSDEDYKPDRVSVEDDENYGGDSSDEEMEDSSQKLCDSYNMPLYQIILYQIIIISCS</sequence>
<evidence type="ECO:0000313" key="2">
    <source>
        <dbReference type="EMBL" id="EDV27029.1"/>
    </source>
</evidence>
<evidence type="ECO:0000256" key="1">
    <source>
        <dbReference type="SAM" id="MobiDB-lite"/>
    </source>
</evidence>
<feature type="region of interest" description="Disordered" evidence="1">
    <location>
        <begin position="202"/>
        <end position="238"/>
    </location>
</feature>
<keyword evidence="3" id="KW-1185">Reference proteome</keyword>
<dbReference type="PhylomeDB" id="B3RSB8"/>
<dbReference type="HOGENOM" id="CLU_1058961_0_0_1"/>
<dbReference type="OrthoDB" id="6257037at2759"/>
<dbReference type="Proteomes" id="UP000009022">
    <property type="component" value="Unassembled WGS sequence"/>
</dbReference>
<gene>
    <name evidence="2" type="ORF">TRIADDRAFT_54541</name>
</gene>
<feature type="compositionally biased region" description="Acidic residues" evidence="1">
    <location>
        <begin position="220"/>
        <end position="236"/>
    </location>
</feature>
<dbReference type="EMBL" id="DS985243">
    <property type="protein sequence ID" value="EDV27029.1"/>
    <property type="molecule type" value="Genomic_DNA"/>
</dbReference>
<dbReference type="CTD" id="6752238"/>
<proteinExistence type="predicted"/>
<name>B3RSB8_TRIAD</name>
<accession>B3RSB8</accession>
<dbReference type="InParanoid" id="B3RSB8"/>
<dbReference type="AlphaFoldDB" id="B3RSB8"/>
<organism evidence="2 3">
    <name type="scientific">Trichoplax adhaerens</name>
    <name type="common">Trichoplax reptans</name>
    <dbReference type="NCBI Taxonomy" id="10228"/>
    <lineage>
        <taxon>Eukaryota</taxon>
        <taxon>Metazoa</taxon>
        <taxon>Placozoa</taxon>
        <taxon>Uniplacotomia</taxon>
        <taxon>Trichoplacea</taxon>
        <taxon>Trichoplacidae</taxon>
        <taxon>Trichoplax</taxon>
    </lineage>
</organism>
<dbReference type="RefSeq" id="XP_002111025.1">
    <property type="nucleotide sequence ID" value="XM_002110989.1"/>
</dbReference>
<reference evidence="2 3" key="1">
    <citation type="journal article" date="2008" name="Nature">
        <title>The Trichoplax genome and the nature of placozoans.</title>
        <authorList>
            <person name="Srivastava M."/>
            <person name="Begovic E."/>
            <person name="Chapman J."/>
            <person name="Putnam N.H."/>
            <person name="Hellsten U."/>
            <person name="Kawashima T."/>
            <person name="Kuo A."/>
            <person name="Mitros T."/>
            <person name="Salamov A."/>
            <person name="Carpenter M.L."/>
            <person name="Signorovitch A.Y."/>
            <person name="Moreno M.A."/>
            <person name="Kamm K."/>
            <person name="Grimwood J."/>
            <person name="Schmutz J."/>
            <person name="Shapiro H."/>
            <person name="Grigoriev I.V."/>
            <person name="Buss L.W."/>
            <person name="Schierwater B."/>
            <person name="Dellaporta S.L."/>
            <person name="Rokhsar D.S."/>
        </authorList>
    </citation>
    <scope>NUCLEOTIDE SEQUENCE [LARGE SCALE GENOMIC DNA]</scope>
    <source>
        <strain evidence="2 3">Grell-BS-1999</strain>
    </source>
</reference>